<dbReference type="PANTHER" id="PTHR24006">
    <property type="entry name" value="UBIQUITIN CARBOXYL-TERMINAL HYDROLASE"/>
    <property type="match status" value="1"/>
</dbReference>
<keyword evidence="3" id="KW-0472">Membrane</keyword>
<evidence type="ECO:0000256" key="1">
    <source>
        <dbReference type="RuleBase" id="RU366025"/>
    </source>
</evidence>
<dbReference type="PROSITE" id="PS00972">
    <property type="entry name" value="USP_1"/>
    <property type="match status" value="1"/>
</dbReference>
<dbReference type="Pfam" id="PF00443">
    <property type="entry name" value="UCH"/>
    <property type="match status" value="1"/>
</dbReference>
<keyword evidence="3" id="KW-0812">Transmembrane</keyword>
<sequence>MFFDLLWRRASNDLIQSKDKHFTTLTYAAGASLAAITLIYVFAPTFLMDEQNESPNNRKKGVVGLSNTANDCFINSVLQALAGLGDLRIYLIRETHRRGLDNPEVYTQIVEDPARQGLPVWKIEGLQKGLVTTGLKDILDALNERPLYKKTISAGPFVTVLEGAFKQRISRQQQDAQEFLQVVAERLCDEYHAGHRARNHARKLEAGKSAELSTLDESAVAESLGQLDLNDSAMSSTNSPATNATTASSHSSEKASSTSSGSPQQGREPHSDVDKEDEFPFEGGSESQIECLTCGFKPKPTQTTFCSVTLTVPQVTSTTLNACFDGMFKTEYIEDFKCEKCRLIHALNTLEEEYSRSTSEKFKEKAQISISKLKAAIETNPEEELLDVELPDSKFAPKRKIAKHVRITKFPKVMAIHLSRSIFESRSTMKNSAKVTFPEQLPLGGLLDRRKYRLLSLVCHKGSHHSGHYESFRRQYNVAPFSTPNTFQPSVAYARSVTSTPSILSTPQMNATRRDEGDNNTLSSTPELLSPTTASTTSLSNANGRHSIDSSLTNKHLSGINPTSVSSIASSNKTARPTSAPRDSDSGSIRSLGRSARRTLSKVSSTISRSSTAPPSPKLSPSNQEGTRTSLTQTVRTKRKKKIVERWWRISDEKIKESKTSEVLGMQKEVYMLFYELERVEEDP</sequence>
<dbReference type="PROSITE" id="PS00973">
    <property type="entry name" value="USP_2"/>
    <property type="match status" value="1"/>
</dbReference>
<feature type="compositionally biased region" description="Low complexity" evidence="2">
    <location>
        <begin position="232"/>
        <end position="262"/>
    </location>
</feature>
<dbReference type="GO" id="GO:0005634">
    <property type="term" value="C:nucleus"/>
    <property type="evidence" value="ECO:0007669"/>
    <property type="project" value="TreeGrafter"/>
</dbReference>
<keyword evidence="1" id="KW-0645">Protease</keyword>
<dbReference type="GO" id="GO:0004843">
    <property type="term" value="F:cysteine-type deubiquitinase activity"/>
    <property type="evidence" value="ECO:0007669"/>
    <property type="project" value="UniProtKB-UniRule"/>
</dbReference>
<name>A0A5M9JIF0_MONFR</name>
<accession>A0A5M9JIF0</accession>
<protein>
    <recommendedName>
        <fullName evidence="1">Ubiquitin carboxyl-terminal hydrolase</fullName>
        <ecNumber evidence="1">3.4.19.12</ecNumber>
    </recommendedName>
</protein>
<dbReference type="GO" id="GO:0016579">
    <property type="term" value="P:protein deubiquitination"/>
    <property type="evidence" value="ECO:0007669"/>
    <property type="project" value="InterPro"/>
</dbReference>
<keyword evidence="1" id="KW-0833">Ubl conjugation pathway</keyword>
<dbReference type="InterPro" id="IPR001394">
    <property type="entry name" value="Peptidase_C19_UCH"/>
</dbReference>
<comment type="caution">
    <text evidence="5">The sequence shown here is derived from an EMBL/GenBank/DDBJ whole genome shotgun (WGS) entry which is preliminary data.</text>
</comment>
<feature type="compositionally biased region" description="Polar residues" evidence="2">
    <location>
        <begin position="619"/>
        <end position="635"/>
    </location>
</feature>
<evidence type="ECO:0000313" key="6">
    <source>
        <dbReference type="Proteomes" id="UP000322873"/>
    </source>
</evidence>
<reference evidence="5 6" key="1">
    <citation type="submission" date="2019-06" db="EMBL/GenBank/DDBJ databases">
        <title>Genome Sequence of the Brown Rot Fungal Pathogen Monilinia fructicola.</title>
        <authorList>
            <person name="De Miccolis Angelini R.M."/>
            <person name="Landi L."/>
            <person name="Abate D."/>
            <person name="Pollastro S."/>
            <person name="Romanazzi G."/>
            <person name="Faretra F."/>
        </authorList>
    </citation>
    <scope>NUCLEOTIDE SEQUENCE [LARGE SCALE GENOMIC DNA]</scope>
    <source>
        <strain evidence="5 6">Mfrc123</strain>
    </source>
</reference>
<dbReference type="EC" id="3.4.19.12" evidence="1"/>
<dbReference type="InterPro" id="IPR018200">
    <property type="entry name" value="USP_CS"/>
</dbReference>
<comment type="similarity">
    <text evidence="1">Belongs to the peptidase C19 family.</text>
</comment>
<feature type="domain" description="USP" evidence="4">
    <location>
        <begin position="63"/>
        <end position="678"/>
    </location>
</feature>
<dbReference type="PROSITE" id="PS50235">
    <property type="entry name" value="USP_3"/>
    <property type="match status" value="1"/>
</dbReference>
<proteinExistence type="inferred from homology"/>
<evidence type="ECO:0000259" key="4">
    <source>
        <dbReference type="PROSITE" id="PS50235"/>
    </source>
</evidence>
<dbReference type="AlphaFoldDB" id="A0A5M9JIF0"/>
<keyword evidence="1" id="KW-0378">Hydrolase</keyword>
<dbReference type="EMBL" id="VICG01000011">
    <property type="protein sequence ID" value="KAA8566895.1"/>
    <property type="molecule type" value="Genomic_DNA"/>
</dbReference>
<dbReference type="GO" id="GO:0006508">
    <property type="term" value="P:proteolysis"/>
    <property type="evidence" value="ECO:0007669"/>
    <property type="project" value="UniProtKB-KW"/>
</dbReference>
<organism evidence="5 6">
    <name type="scientific">Monilinia fructicola</name>
    <name type="common">Brown rot fungus</name>
    <name type="synonym">Ciboria fructicola</name>
    <dbReference type="NCBI Taxonomy" id="38448"/>
    <lineage>
        <taxon>Eukaryota</taxon>
        <taxon>Fungi</taxon>
        <taxon>Dikarya</taxon>
        <taxon>Ascomycota</taxon>
        <taxon>Pezizomycotina</taxon>
        <taxon>Leotiomycetes</taxon>
        <taxon>Helotiales</taxon>
        <taxon>Sclerotiniaceae</taxon>
        <taxon>Monilinia</taxon>
    </lineage>
</organism>
<dbReference type="VEuPathDB" id="FungiDB:MFRU_007g00560"/>
<dbReference type="PANTHER" id="PTHR24006:SF904">
    <property type="entry name" value="UBIQUITIN CARBOXYL-TERMINAL HYDROLASE 16"/>
    <property type="match status" value="1"/>
</dbReference>
<keyword evidence="1" id="KW-0788">Thiol protease</keyword>
<comment type="catalytic activity">
    <reaction evidence="1">
        <text>Thiol-dependent hydrolysis of ester, thioester, amide, peptide and isopeptide bonds formed by the C-terminal Gly of ubiquitin (a 76-residue protein attached to proteins as an intracellular targeting signal).</text>
        <dbReference type="EC" id="3.4.19.12"/>
    </reaction>
</comment>
<keyword evidence="6" id="KW-1185">Reference proteome</keyword>
<evidence type="ECO:0000313" key="5">
    <source>
        <dbReference type="EMBL" id="KAA8566895.1"/>
    </source>
</evidence>
<evidence type="ECO:0000256" key="2">
    <source>
        <dbReference type="SAM" id="MobiDB-lite"/>
    </source>
</evidence>
<feature type="compositionally biased region" description="Low complexity" evidence="2">
    <location>
        <begin position="519"/>
        <end position="543"/>
    </location>
</feature>
<dbReference type="InterPro" id="IPR028889">
    <property type="entry name" value="USP"/>
</dbReference>
<dbReference type="InterPro" id="IPR050164">
    <property type="entry name" value="Peptidase_C19"/>
</dbReference>
<feature type="region of interest" description="Disordered" evidence="2">
    <location>
        <begin position="230"/>
        <end position="283"/>
    </location>
</feature>
<dbReference type="CDD" id="cd02662">
    <property type="entry name" value="Peptidase_C19F"/>
    <property type="match status" value="1"/>
</dbReference>
<feature type="region of interest" description="Disordered" evidence="2">
    <location>
        <begin position="498"/>
        <end position="636"/>
    </location>
</feature>
<feature type="compositionally biased region" description="Polar residues" evidence="2">
    <location>
        <begin position="498"/>
        <end position="511"/>
    </location>
</feature>
<dbReference type="GO" id="GO:0005829">
    <property type="term" value="C:cytosol"/>
    <property type="evidence" value="ECO:0007669"/>
    <property type="project" value="TreeGrafter"/>
</dbReference>
<evidence type="ECO:0000256" key="3">
    <source>
        <dbReference type="SAM" id="Phobius"/>
    </source>
</evidence>
<dbReference type="Gene3D" id="3.90.70.10">
    <property type="entry name" value="Cysteine proteinases"/>
    <property type="match status" value="1"/>
</dbReference>
<feature type="compositionally biased region" description="Low complexity" evidence="2">
    <location>
        <begin position="601"/>
        <end position="613"/>
    </location>
</feature>
<feature type="compositionally biased region" description="Polar residues" evidence="2">
    <location>
        <begin position="549"/>
        <end position="577"/>
    </location>
</feature>
<dbReference type="InterPro" id="IPR038765">
    <property type="entry name" value="Papain-like_cys_pep_sf"/>
</dbReference>
<dbReference type="Proteomes" id="UP000322873">
    <property type="component" value="Unassembled WGS sequence"/>
</dbReference>
<dbReference type="SUPFAM" id="SSF54001">
    <property type="entry name" value="Cysteine proteinases"/>
    <property type="match status" value="1"/>
</dbReference>
<keyword evidence="3" id="KW-1133">Transmembrane helix</keyword>
<feature type="transmembrane region" description="Helical" evidence="3">
    <location>
        <begin position="21"/>
        <end position="43"/>
    </location>
</feature>
<gene>
    <name evidence="5" type="ORF">EYC84_009992</name>
</gene>